<organism evidence="6 7">
    <name type="scientific">Paramuricea clavata</name>
    <name type="common">Red gorgonian</name>
    <name type="synonym">Violescent sea-whip</name>
    <dbReference type="NCBI Taxonomy" id="317549"/>
    <lineage>
        <taxon>Eukaryota</taxon>
        <taxon>Metazoa</taxon>
        <taxon>Cnidaria</taxon>
        <taxon>Anthozoa</taxon>
        <taxon>Octocorallia</taxon>
        <taxon>Malacalcyonacea</taxon>
        <taxon>Plexauridae</taxon>
        <taxon>Paramuricea</taxon>
    </lineage>
</organism>
<evidence type="ECO:0000256" key="3">
    <source>
        <dbReference type="ARBA" id="ARBA00022843"/>
    </source>
</evidence>
<gene>
    <name evidence="6" type="ORF">PACLA_8A011888</name>
</gene>
<dbReference type="Gene3D" id="1.10.443.10">
    <property type="entry name" value="Intergrase catalytic core"/>
    <property type="match status" value="1"/>
</dbReference>
<sequence>NTAEEDHNQLNKDTSRKSNVKPAKGGKRPHLFEGDIVLTPNDIKEMKELEGGNNGQSSPDFMKRNAIRNRKKLWVKKVIPYELPQSLKANYGGVSNYDSGSESGCYYPEDLNDDSNNENYAPSSFSVPLNNWQRNLTDMAEIDSFIEQNEGRKLNEIPSNELNLLLCKFFMTITKKDGSVHEPSSLTSFQRSIQRHLNFSNSTLNIFKDVEFAKSRDVLLARKRQLVETHAKGNRPQACRALTEEEEELLFDKGLFGDHEPETLQRTVWWTLSLHFGFRARDESRKLKWGDVELGFDQESGQEILVWKAERGSKTRHGEGHQRAFYPTAQATNNRRCPVNLYKVFASHRPDTSKTPDSPFFLTVNDKRKEDSQVWYTKGPLGKNSIGMFLMKAAKAAGLSGKITNHSVRKACISRLMDADVPTNFVAQLSGHKNLKSLDAYKTASVTHQRQMSRILSCSASDRPTSSASSPLQTLEVRSVSHSQTSNSAWLNSTETVSKTTGLFSGARIDGCTFNFNFGSDDCSNASKQTKKRRLAFLDDSDSD</sequence>
<evidence type="ECO:0000313" key="7">
    <source>
        <dbReference type="Proteomes" id="UP001152795"/>
    </source>
</evidence>
<dbReference type="InterPro" id="IPR013762">
    <property type="entry name" value="Integrase-like_cat_sf"/>
</dbReference>
<dbReference type="GO" id="GO:0006310">
    <property type="term" value="P:DNA recombination"/>
    <property type="evidence" value="ECO:0007669"/>
    <property type="project" value="UniProtKB-KW"/>
</dbReference>
<keyword evidence="2" id="KW-0597">Phosphoprotein</keyword>
<comment type="caution">
    <text evidence="6">The sequence shown here is derived from an EMBL/GenBank/DDBJ whole genome shotgun (WGS) entry which is preliminary data.</text>
</comment>
<keyword evidence="3" id="KW-0832">Ubl conjugation</keyword>
<dbReference type="PANTHER" id="PTHR46963">
    <property type="entry name" value="SIMILAR TO RIKEN CDNA E130308A19"/>
    <property type="match status" value="1"/>
</dbReference>
<dbReference type="InterPro" id="IPR042838">
    <property type="entry name" value="KIAA1958"/>
</dbReference>
<name>A0A6S7GJP1_PARCT</name>
<dbReference type="Pfam" id="PF12012">
    <property type="entry name" value="DUF3504"/>
    <property type="match status" value="1"/>
</dbReference>
<dbReference type="PANTHER" id="PTHR46963:SF2">
    <property type="match status" value="1"/>
</dbReference>
<dbReference type="InterPro" id="IPR021893">
    <property type="entry name" value="ZMYM2-like_C"/>
</dbReference>
<feature type="non-terminal residue" evidence="6">
    <location>
        <position position="544"/>
    </location>
</feature>
<dbReference type="PROSITE" id="PS51898">
    <property type="entry name" value="TYR_RECOMBINASE"/>
    <property type="match status" value="1"/>
</dbReference>
<keyword evidence="4" id="KW-0233">DNA recombination</keyword>
<dbReference type="GO" id="GO:0015074">
    <property type="term" value="P:DNA integration"/>
    <property type="evidence" value="ECO:0007669"/>
    <property type="project" value="InterPro"/>
</dbReference>
<evidence type="ECO:0000256" key="2">
    <source>
        <dbReference type="ARBA" id="ARBA00022553"/>
    </source>
</evidence>
<evidence type="ECO:0000256" key="1">
    <source>
        <dbReference type="ARBA" id="ARBA00022499"/>
    </source>
</evidence>
<protein>
    <submittedName>
        <fullName evidence="6">Zinc finger MYM-type 2-like</fullName>
    </submittedName>
</protein>
<proteinExistence type="predicted"/>
<keyword evidence="1" id="KW-1017">Isopeptide bond</keyword>
<dbReference type="OrthoDB" id="2434995at2759"/>
<evidence type="ECO:0000256" key="5">
    <source>
        <dbReference type="SAM" id="MobiDB-lite"/>
    </source>
</evidence>
<keyword evidence="7" id="KW-1185">Reference proteome</keyword>
<feature type="compositionally biased region" description="Basic and acidic residues" evidence="5">
    <location>
        <begin position="1"/>
        <end position="16"/>
    </location>
</feature>
<reference evidence="6" key="1">
    <citation type="submission" date="2020-04" db="EMBL/GenBank/DDBJ databases">
        <authorList>
            <person name="Alioto T."/>
            <person name="Alioto T."/>
            <person name="Gomez Garrido J."/>
        </authorList>
    </citation>
    <scope>NUCLEOTIDE SEQUENCE</scope>
    <source>
        <strain evidence="6">A484AB</strain>
    </source>
</reference>
<feature type="region of interest" description="Disordered" evidence="5">
    <location>
        <begin position="1"/>
        <end position="34"/>
    </location>
</feature>
<dbReference type="Proteomes" id="UP001152795">
    <property type="component" value="Unassembled WGS sequence"/>
</dbReference>
<dbReference type="GO" id="GO:0003677">
    <property type="term" value="F:DNA binding"/>
    <property type="evidence" value="ECO:0007669"/>
    <property type="project" value="InterPro"/>
</dbReference>
<evidence type="ECO:0000313" key="6">
    <source>
        <dbReference type="EMBL" id="CAB3991643.1"/>
    </source>
</evidence>
<evidence type="ECO:0000256" key="4">
    <source>
        <dbReference type="ARBA" id="ARBA00023172"/>
    </source>
</evidence>
<dbReference type="SUPFAM" id="SSF56349">
    <property type="entry name" value="DNA breaking-rejoining enzymes"/>
    <property type="match status" value="1"/>
</dbReference>
<dbReference type="EMBL" id="CACRXK020001891">
    <property type="protein sequence ID" value="CAB3991643.1"/>
    <property type="molecule type" value="Genomic_DNA"/>
</dbReference>
<dbReference type="InterPro" id="IPR011010">
    <property type="entry name" value="DNA_brk_join_enz"/>
</dbReference>
<dbReference type="AlphaFoldDB" id="A0A6S7GJP1"/>
<accession>A0A6S7GJP1</accession>
<dbReference type="InterPro" id="IPR002104">
    <property type="entry name" value="Integrase_catalytic"/>
</dbReference>